<evidence type="ECO:0000313" key="1">
    <source>
        <dbReference type="EMBL" id="SVB51329.1"/>
    </source>
</evidence>
<organism evidence="1">
    <name type="scientific">marine metagenome</name>
    <dbReference type="NCBI Taxonomy" id="408172"/>
    <lineage>
        <taxon>unclassified sequences</taxon>
        <taxon>metagenomes</taxon>
        <taxon>ecological metagenomes</taxon>
    </lineage>
</organism>
<feature type="non-terminal residue" evidence="1">
    <location>
        <position position="410"/>
    </location>
</feature>
<sequence>MAMRQKVFESNNKGLFDIAVGEGNISADYATELQNARVAINGEVSKRRGRTLFNTVAAGHAAGNSIDTYASGNKSAQISMYSTTNEQVGFAITLGADKNIQTVDFFLDKVGTPTADSVMKAKIYAATGTVGTSGLPTGALLATSIDVAVTVLTGTFAFVQFTFEEPYAATAGNYAIFLEYNSGDASNYVRIGTDSSSPTHGSNAFATNTVNSGWAADTTQDIIFKLDSAGPNIDSLMIYEGDYPDTFEVLVQSDTRLLRYDSTTGGFSTVIKTGLTVDYPLNWTMFRTKLCMSNGVDNPFKYGYMPKPATPTTGTSAAGTKAGRTYYVAVTYITANGESIPSEEATQAIALNNVLTVTSPLSIVGATGYNVYHHTVSGELKLQTASPLAIGANYTETTGSLNDGAVVPTA</sequence>
<reference evidence="1" key="1">
    <citation type="submission" date="2018-05" db="EMBL/GenBank/DDBJ databases">
        <authorList>
            <person name="Lanie J.A."/>
            <person name="Ng W.-L."/>
            <person name="Kazmierczak K.M."/>
            <person name="Andrzejewski T.M."/>
            <person name="Davidsen T.M."/>
            <person name="Wayne K.J."/>
            <person name="Tettelin H."/>
            <person name="Glass J.I."/>
            <person name="Rusch D."/>
            <person name="Podicherti R."/>
            <person name="Tsui H.-C.T."/>
            <person name="Winkler M.E."/>
        </authorList>
    </citation>
    <scope>NUCLEOTIDE SEQUENCE</scope>
</reference>
<accession>A0A382ELQ7</accession>
<dbReference type="EMBL" id="UINC01045052">
    <property type="protein sequence ID" value="SVB51329.1"/>
    <property type="molecule type" value="Genomic_DNA"/>
</dbReference>
<dbReference type="AlphaFoldDB" id="A0A382ELQ7"/>
<gene>
    <name evidence="1" type="ORF">METZ01_LOCUS204183</name>
</gene>
<name>A0A382ELQ7_9ZZZZ</name>
<protein>
    <submittedName>
        <fullName evidence="1">Uncharacterized protein</fullName>
    </submittedName>
</protein>
<proteinExistence type="predicted"/>